<keyword evidence="5 12" id="KW-0285">Flavoprotein</keyword>
<protein>
    <recommendedName>
        <fullName evidence="12">Methylenetetrahydrofolate reductase</fullName>
        <ecNumber evidence="12">1.5.1.54</ecNumber>
    </recommendedName>
</protein>
<evidence type="ECO:0000256" key="5">
    <source>
        <dbReference type="ARBA" id="ARBA00022630"/>
    </source>
</evidence>
<dbReference type="EMBL" id="BAAFGK010000004">
    <property type="protein sequence ID" value="GAB0058169.1"/>
    <property type="molecule type" value="Genomic_DNA"/>
</dbReference>
<dbReference type="EC" id="1.5.1.54" evidence="12"/>
<dbReference type="PANTHER" id="PTHR45754:SF3">
    <property type="entry name" value="METHYLENETETRAHYDROFOLATE REDUCTASE (NADPH)"/>
    <property type="match status" value="1"/>
</dbReference>
<dbReference type="NCBIfam" id="TIGR00676">
    <property type="entry name" value="fadh2"/>
    <property type="match status" value="1"/>
</dbReference>
<keyword evidence="4" id="KW-0028">Amino-acid biosynthesis</keyword>
<comment type="pathway">
    <text evidence="2 12">One-carbon metabolism; tetrahydrofolate interconversion.</text>
</comment>
<evidence type="ECO:0000256" key="11">
    <source>
        <dbReference type="ARBA" id="ARBA00048628"/>
    </source>
</evidence>
<evidence type="ECO:0000256" key="3">
    <source>
        <dbReference type="ARBA" id="ARBA00006743"/>
    </source>
</evidence>
<dbReference type="InterPro" id="IPR004620">
    <property type="entry name" value="MTHF_reductase_bac"/>
</dbReference>
<evidence type="ECO:0000256" key="12">
    <source>
        <dbReference type="RuleBase" id="RU003862"/>
    </source>
</evidence>
<evidence type="ECO:0000256" key="9">
    <source>
        <dbReference type="ARBA" id="ARBA00023167"/>
    </source>
</evidence>
<evidence type="ECO:0000313" key="13">
    <source>
        <dbReference type="EMBL" id="GAB0058169.1"/>
    </source>
</evidence>
<evidence type="ECO:0000256" key="2">
    <source>
        <dbReference type="ARBA" id="ARBA00004777"/>
    </source>
</evidence>
<comment type="similarity">
    <text evidence="3 12">Belongs to the methylenetetrahydrofolate reductase family.</text>
</comment>
<dbReference type="GO" id="GO:0004489">
    <property type="term" value="F:methylenetetrahydrofolate reductase [NAD(P)H] activity"/>
    <property type="evidence" value="ECO:0007669"/>
    <property type="project" value="UniProtKB-EC"/>
</dbReference>
<dbReference type="RefSeq" id="WP_420905848.1">
    <property type="nucleotide sequence ID" value="NZ_BAAFGK010000004.1"/>
</dbReference>
<gene>
    <name evidence="13" type="primary">metF</name>
    <name evidence="13" type="ORF">SIID45300_02513</name>
</gene>
<proteinExistence type="inferred from homology"/>
<dbReference type="PANTHER" id="PTHR45754">
    <property type="entry name" value="METHYLENETETRAHYDROFOLATE REDUCTASE"/>
    <property type="match status" value="1"/>
</dbReference>
<evidence type="ECO:0000313" key="14">
    <source>
        <dbReference type="Proteomes" id="UP001628193"/>
    </source>
</evidence>
<dbReference type="Proteomes" id="UP001628193">
    <property type="component" value="Unassembled WGS sequence"/>
</dbReference>
<evidence type="ECO:0000256" key="4">
    <source>
        <dbReference type="ARBA" id="ARBA00022605"/>
    </source>
</evidence>
<evidence type="ECO:0000256" key="7">
    <source>
        <dbReference type="ARBA" id="ARBA00023002"/>
    </source>
</evidence>
<comment type="caution">
    <text evidence="13">The sequence shown here is derived from an EMBL/GenBank/DDBJ whole genome shotgun (WGS) entry which is preliminary data.</text>
</comment>
<dbReference type="Gene3D" id="3.20.20.220">
    <property type="match status" value="1"/>
</dbReference>
<keyword evidence="9" id="KW-0486">Methionine biosynthesis</keyword>
<reference evidence="13 14" key="1">
    <citation type="submission" date="2024-09" db="EMBL/GenBank/DDBJ databases">
        <title>Draft genome sequence of Candidatus Magnetaquicoccaceae bacterium FCR-1.</title>
        <authorList>
            <person name="Shimoshige H."/>
            <person name="Shimamura S."/>
            <person name="Taoka A."/>
            <person name="Kobayashi H."/>
            <person name="Maekawa T."/>
        </authorList>
    </citation>
    <scope>NUCLEOTIDE SEQUENCE [LARGE SCALE GENOMIC DNA]</scope>
    <source>
        <strain evidence="13 14">FCR-1</strain>
    </source>
</reference>
<name>A0ABQ0CB98_9PROT</name>
<dbReference type="Pfam" id="PF02219">
    <property type="entry name" value="MTHFR"/>
    <property type="match status" value="1"/>
</dbReference>
<dbReference type="CDD" id="cd00537">
    <property type="entry name" value="MTHFR"/>
    <property type="match status" value="1"/>
</dbReference>
<evidence type="ECO:0000256" key="6">
    <source>
        <dbReference type="ARBA" id="ARBA00022827"/>
    </source>
</evidence>
<evidence type="ECO:0000256" key="1">
    <source>
        <dbReference type="ARBA" id="ARBA00001974"/>
    </source>
</evidence>
<comment type="catalytic activity">
    <reaction evidence="11">
        <text>(6S)-5-methyl-5,6,7,8-tetrahydrofolate + NAD(+) = (6R)-5,10-methylene-5,6,7,8-tetrahydrofolate + NADH + H(+)</text>
        <dbReference type="Rhea" id="RHEA:19821"/>
        <dbReference type="ChEBI" id="CHEBI:15378"/>
        <dbReference type="ChEBI" id="CHEBI:15636"/>
        <dbReference type="ChEBI" id="CHEBI:18608"/>
        <dbReference type="ChEBI" id="CHEBI:57540"/>
        <dbReference type="ChEBI" id="CHEBI:57945"/>
        <dbReference type="EC" id="1.5.1.54"/>
    </reaction>
    <physiologicalReaction direction="right-to-left" evidence="11">
        <dbReference type="Rhea" id="RHEA:19823"/>
    </physiologicalReaction>
</comment>
<comment type="cofactor">
    <cofactor evidence="1 12">
        <name>FAD</name>
        <dbReference type="ChEBI" id="CHEBI:57692"/>
    </cofactor>
</comment>
<accession>A0ABQ0CB98</accession>
<dbReference type="InterPro" id="IPR029041">
    <property type="entry name" value="FAD-linked_oxidoreductase-like"/>
</dbReference>
<sequence>MIMDASRVNDGSRRVRPGLSFEFFPPRQPEGEKLFWNTLETLIPHHPDFVSITCGAGGSRQGGSGELVRQVHERTGLHTVAHLTCVGASRAELTEMLRFYQGCGIPSILALRGDPPRGEPEGAFERGAFRHAEPFVAFIREYFPEFRLGVAAYPEGHPETPDKARDELHFRRKVEAGADFAVTQFFFENEVYFRFVASCREKGVNVPIHPGIMPVTDYKQIKRLSELCGSTLPVWLTSRYEAIRDDPEAMLRTGVEIAVAQCRDLLLRGAPGLHFFTLNQSLAVPRILDALSEEFYAG</sequence>
<dbReference type="InterPro" id="IPR003171">
    <property type="entry name" value="Mehydrof_redctse-like"/>
</dbReference>
<keyword evidence="7 12" id="KW-0560">Oxidoreductase</keyword>
<keyword evidence="14" id="KW-1185">Reference proteome</keyword>
<organism evidence="13 14">
    <name type="scientific">Candidatus Magnetaquiglobus chichijimensis</name>
    <dbReference type="NCBI Taxonomy" id="3141448"/>
    <lineage>
        <taxon>Bacteria</taxon>
        <taxon>Pseudomonadati</taxon>
        <taxon>Pseudomonadota</taxon>
        <taxon>Magnetococcia</taxon>
        <taxon>Magnetococcales</taxon>
        <taxon>Candidatus Magnetaquicoccaceae</taxon>
        <taxon>Candidatus Magnetaquiglobus</taxon>
    </lineage>
</organism>
<keyword evidence="6 12" id="KW-0274">FAD</keyword>
<evidence type="ECO:0000256" key="8">
    <source>
        <dbReference type="ARBA" id="ARBA00023027"/>
    </source>
</evidence>
<keyword evidence="8" id="KW-0520">NAD</keyword>
<evidence type="ECO:0000256" key="10">
    <source>
        <dbReference type="ARBA" id="ARBA00034478"/>
    </source>
</evidence>
<comment type="pathway">
    <text evidence="10">Amino-acid biosynthesis; L-methionine biosynthesis via de novo pathway.</text>
</comment>
<dbReference type="SUPFAM" id="SSF51730">
    <property type="entry name" value="FAD-linked oxidoreductase"/>
    <property type="match status" value="1"/>
</dbReference>